<dbReference type="EMBL" id="UINC01231457">
    <property type="protein sequence ID" value="SVE63993.1"/>
    <property type="molecule type" value="Genomic_DNA"/>
</dbReference>
<name>A0A383F5N4_9ZZZZ</name>
<organism evidence="1">
    <name type="scientific">marine metagenome</name>
    <dbReference type="NCBI Taxonomy" id="408172"/>
    <lineage>
        <taxon>unclassified sequences</taxon>
        <taxon>metagenomes</taxon>
        <taxon>ecological metagenomes</taxon>
    </lineage>
</organism>
<accession>A0A383F5N4</accession>
<dbReference type="AlphaFoldDB" id="A0A383F5N4"/>
<gene>
    <name evidence="1" type="ORF">METZ01_LOCUS516847</name>
</gene>
<feature type="non-terminal residue" evidence="1">
    <location>
        <position position="52"/>
    </location>
</feature>
<proteinExistence type="predicted"/>
<sequence length="52" mass="5928">MVNSSSQFSNVGWRFDNSYARLPEIMLSRLLPIPVKTPKLIILNHKLCNDLG</sequence>
<reference evidence="1" key="1">
    <citation type="submission" date="2018-05" db="EMBL/GenBank/DDBJ databases">
        <authorList>
            <person name="Lanie J.A."/>
            <person name="Ng W.-L."/>
            <person name="Kazmierczak K.M."/>
            <person name="Andrzejewski T.M."/>
            <person name="Davidsen T.M."/>
            <person name="Wayne K.J."/>
            <person name="Tettelin H."/>
            <person name="Glass J.I."/>
            <person name="Rusch D."/>
            <person name="Podicherti R."/>
            <person name="Tsui H.-C.T."/>
            <person name="Winkler M.E."/>
        </authorList>
    </citation>
    <scope>NUCLEOTIDE SEQUENCE</scope>
</reference>
<evidence type="ECO:0000313" key="1">
    <source>
        <dbReference type="EMBL" id="SVE63993.1"/>
    </source>
</evidence>
<protein>
    <submittedName>
        <fullName evidence="1">Uncharacterized protein</fullName>
    </submittedName>
</protein>